<evidence type="ECO:0000313" key="1">
    <source>
        <dbReference type="EMBL" id="KOC65747.1"/>
    </source>
</evidence>
<sequence length="151" mass="16341">MQQSSPKKKILELGWSVLARCNSLSTRSKLPLDGVSCATSLREQLPRVRCLHVNDVFTRSKGRGWLGIGAVSLIRARLDVMPPLAGQSGRDSVDRGQATCGCEIHSALHGQSVPIHFSAAPEIPSPTFSPTCISPLRNLFHVSRPNMTGTQ</sequence>
<gene>
    <name evidence="1" type="ORF">WH47_10209</name>
</gene>
<keyword evidence="2" id="KW-1185">Reference proteome</keyword>
<proteinExistence type="predicted"/>
<name>A0A0L7R4E1_9HYME</name>
<dbReference type="Proteomes" id="UP000053825">
    <property type="component" value="Unassembled WGS sequence"/>
</dbReference>
<reference evidence="1 2" key="1">
    <citation type="submission" date="2015-07" db="EMBL/GenBank/DDBJ databases">
        <title>The genome of Habropoda laboriosa.</title>
        <authorList>
            <person name="Pan H."/>
            <person name="Kapheim K."/>
        </authorList>
    </citation>
    <scope>NUCLEOTIDE SEQUENCE [LARGE SCALE GENOMIC DNA]</scope>
    <source>
        <strain evidence="1">0110345459</strain>
    </source>
</reference>
<accession>A0A0L7R4E1</accession>
<dbReference type="EMBL" id="KQ414657">
    <property type="protein sequence ID" value="KOC65747.1"/>
    <property type="molecule type" value="Genomic_DNA"/>
</dbReference>
<organism evidence="1 2">
    <name type="scientific">Habropoda laboriosa</name>
    <dbReference type="NCBI Taxonomy" id="597456"/>
    <lineage>
        <taxon>Eukaryota</taxon>
        <taxon>Metazoa</taxon>
        <taxon>Ecdysozoa</taxon>
        <taxon>Arthropoda</taxon>
        <taxon>Hexapoda</taxon>
        <taxon>Insecta</taxon>
        <taxon>Pterygota</taxon>
        <taxon>Neoptera</taxon>
        <taxon>Endopterygota</taxon>
        <taxon>Hymenoptera</taxon>
        <taxon>Apocrita</taxon>
        <taxon>Aculeata</taxon>
        <taxon>Apoidea</taxon>
        <taxon>Anthophila</taxon>
        <taxon>Apidae</taxon>
        <taxon>Habropoda</taxon>
    </lineage>
</organism>
<protein>
    <submittedName>
        <fullName evidence="1">Uncharacterized protein</fullName>
    </submittedName>
</protein>
<dbReference type="AlphaFoldDB" id="A0A0L7R4E1"/>
<evidence type="ECO:0000313" key="2">
    <source>
        <dbReference type="Proteomes" id="UP000053825"/>
    </source>
</evidence>